<evidence type="ECO:0000256" key="1">
    <source>
        <dbReference type="ARBA" id="ARBA00023015"/>
    </source>
</evidence>
<keyword evidence="6" id="KW-1185">Reference proteome</keyword>
<keyword evidence="3" id="KW-0804">Transcription</keyword>
<dbReference type="Gene3D" id="1.10.10.10">
    <property type="entry name" value="Winged helix-like DNA-binding domain superfamily/Winged helix DNA-binding domain"/>
    <property type="match status" value="1"/>
</dbReference>
<evidence type="ECO:0000256" key="2">
    <source>
        <dbReference type="ARBA" id="ARBA00023125"/>
    </source>
</evidence>
<gene>
    <name evidence="5" type="ORF">BDI24065_06245</name>
</gene>
<protein>
    <submittedName>
        <fullName evidence="5">LuxR family transcriptional regulator</fullName>
    </submittedName>
</protein>
<accession>A0A6P2QZ59</accession>
<dbReference type="CDD" id="cd06170">
    <property type="entry name" value="LuxR_C_like"/>
    <property type="match status" value="1"/>
</dbReference>
<dbReference type="GO" id="GO:0003677">
    <property type="term" value="F:DNA binding"/>
    <property type="evidence" value="ECO:0007669"/>
    <property type="project" value="UniProtKB-KW"/>
</dbReference>
<dbReference type="SMART" id="SM00421">
    <property type="entry name" value="HTH_LUXR"/>
    <property type="match status" value="1"/>
</dbReference>
<evidence type="ECO:0000313" key="5">
    <source>
        <dbReference type="EMBL" id="VWC28404.1"/>
    </source>
</evidence>
<dbReference type="InterPro" id="IPR016032">
    <property type="entry name" value="Sig_transdc_resp-reg_C-effctor"/>
</dbReference>
<dbReference type="RefSeq" id="WP_151049858.1">
    <property type="nucleotide sequence ID" value="NZ_CABVPN010000051.1"/>
</dbReference>
<dbReference type="AlphaFoldDB" id="A0A6P2QZ59"/>
<dbReference type="InterPro" id="IPR036388">
    <property type="entry name" value="WH-like_DNA-bd_sf"/>
</dbReference>
<dbReference type="GO" id="GO:0006355">
    <property type="term" value="P:regulation of DNA-templated transcription"/>
    <property type="evidence" value="ECO:0007669"/>
    <property type="project" value="InterPro"/>
</dbReference>
<dbReference type="GeneID" id="93031341"/>
<dbReference type="SUPFAM" id="SSF46894">
    <property type="entry name" value="C-terminal effector domain of the bipartite response regulators"/>
    <property type="match status" value="1"/>
</dbReference>
<proteinExistence type="predicted"/>
<dbReference type="Proteomes" id="UP000494125">
    <property type="component" value="Unassembled WGS sequence"/>
</dbReference>
<name>A0A6P2QZ59_9BURK</name>
<dbReference type="EMBL" id="CABVPN010000051">
    <property type="protein sequence ID" value="VWC28404.1"/>
    <property type="molecule type" value="Genomic_DNA"/>
</dbReference>
<evidence type="ECO:0000256" key="3">
    <source>
        <dbReference type="ARBA" id="ARBA00023163"/>
    </source>
</evidence>
<dbReference type="PANTHER" id="PTHR44688:SF16">
    <property type="entry name" value="DNA-BINDING TRANSCRIPTIONAL ACTIVATOR DEVR_DOSR"/>
    <property type="match status" value="1"/>
</dbReference>
<organism evidence="5 6">
    <name type="scientific">Burkholderia diffusa</name>
    <dbReference type="NCBI Taxonomy" id="488732"/>
    <lineage>
        <taxon>Bacteria</taxon>
        <taxon>Pseudomonadati</taxon>
        <taxon>Pseudomonadota</taxon>
        <taxon>Betaproteobacteria</taxon>
        <taxon>Burkholderiales</taxon>
        <taxon>Burkholderiaceae</taxon>
        <taxon>Burkholderia</taxon>
        <taxon>Burkholderia cepacia complex</taxon>
    </lineage>
</organism>
<dbReference type="InterPro" id="IPR000792">
    <property type="entry name" value="Tscrpt_reg_LuxR_C"/>
</dbReference>
<dbReference type="PANTHER" id="PTHR44688">
    <property type="entry name" value="DNA-BINDING TRANSCRIPTIONAL ACTIVATOR DEVR_DOSR"/>
    <property type="match status" value="1"/>
</dbReference>
<keyword evidence="2" id="KW-0238">DNA-binding</keyword>
<feature type="domain" description="HTH luxR-type" evidence="4">
    <location>
        <begin position="166"/>
        <end position="230"/>
    </location>
</feature>
<sequence>MKPQELNQFAVETMKFLSTILRTDKMLFYTVDRSADGPIFVPRDIDEDLLTSYMSSMRDVDPFNTERAWLSGSSVEVASKGAARVPYGERFMDFFGSYGFGEIVELFFRDAKRQLRGGLSIPLTHSQSKEEDVRRVVLDVANCHRFIEFNFVSQRLNASDADAEWYLNDFPLSKRETQIARLIADGRSNQEISEALCISLATVKSHLNNIFGKVQVTSRTALAAKILRQAVIR</sequence>
<evidence type="ECO:0000313" key="6">
    <source>
        <dbReference type="Proteomes" id="UP000494125"/>
    </source>
</evidence>
<dbReference type="PROSITE" id="PS00622">
    <property type="entry name" value="HTH_LUXR_1"/>
    <property type="match status" value="1"/>
</dbReference>
<dbReference type="PROSITE" id="PS50043">
    <property type="entry name" value="HTH_LUXR_2"/>
    <property type="match status" value="1"/>
</dbReference>
<dbReference type="Pfam" id="PF00196">
    <property type="entry name" value="GerE"/>
    <property type="match status" value="1"/>
</dbReference>
<reference evidence="5 6" key="1">
    <citation type="submission" date="2019-09" db="EMBL/GenBank/DDBJ databases">
        <authorList>
            <person name="Depoorter E."/>
        </authorList>
    </citation>
    <scope>NUCLEOTIDE SEQUENCE [LARGE SCALE GENOMIC DNA]</scope>
    <source>
        <strain evidence="5">LMG 24065</strain>
    </source>
</reference>
<keyword evidence="1" id="KW-0805">Transcription regulation</keyword>
<dbReference type="PRINTS" id="PR00038">
    <property type="entry name" value="HTHLUXR"/>
</dbReference>
<evidence type="ECO:0000259" key="4">
    <source>
        <dbReference type="PROSITE" id="PS50043"/>
    </source>
</evidence>